<dbReference type="RefSeq" id="WP_003799891.1">
    <property type="nucleotide sequence ID" value="NZ_BAEG01000035.1"/>
</dbReference>
<keyword evidence="1" id="KW-1133">Transmembrane helix</keyword>
<protein>
    <submittedName>
        <fullName evidence="2">Uncharacterized protein</fullName>
    </submittedName>
</protein>
<keyword evidence="1" id="KW-0812">Transmembrane</keyword>
<name>H0QJQ8_ARTG1</name>
<feature type="transmembrane region" description="Helical" evidence="1">
    <location>
        <begin position="32"/>
        <end position="58"/>
    </location>
</feature>
<proteinExistence type="predicted"/>
<sequence length="89" mass="8903">MAIGGPVLGALGAVIAVPNIAALYGGNVNRGGLVIGLIIAAVGSLLALAGYIMILVAVHRALVKIDALPVRQQPRAGQGSTHSASDFTY</sequence>
<dbReference type="OrthoDB" id="4951992at2"/>
<reference evidence="2 3" key="1">
    <citation type="submission" date="2011-12" db="EMBL/GenBank/DDBJ databases">
        <title>Whole genome shotgun sequence of Arthrobacter globiformis NBRC 12137.</title>
        <authorList>
            <person name="Miyazawa S."/>
            <person name="Hosoyama A."/>
            <person name="Tsuchikane K."/>
            <person name="Katsumata H."/>
            <person name="Yamazaki S."/>
            <person name="Fujita N."/>
        </authorList>
    </citation>
    <scope>NUCLEOTIDE SEQUENCE [LARGE SCALE GENOMIC DNA]</scope>
    <source>
        <strain evidence="2 3">NBRC 12137</strain>
    </source>
</reference>
<dbReference type="Proteomes" id="UP000003828">
    <property type="component" value="Unassembled WGS sequence"/>
</dbReference>
<dbReference type="EMBL" id="BAEG01000035">
    <property type="protein sequence ID" value="GAB13059.1"/>
    <property type="molecule type" value="Genomic_DNA"/>
</dbReference>
<feature type="transmembrane region" description="Helical" evidence="1">
    <location>
        <begin position="7"/>
        <end position="26"/>
    </location>
</feature>
<keyword evidence="1" id="KW-0472">Membrane</keyword>
<comment type="caution">
    <text evidence="2">The sequence shown here is derived from an EMBL/GenBank/DDBJ whole genome shotgun (WGS) entry which is preliminary data.</text>
</comment>
<keyword evidence="3" id="KW-1185">Reference proteome</keyword>
<gene>
    <name evidence="2" type="ORF">ARGLB_035_00240</name>
</gene>
<accession>H0QJQ8</accession>
<evidence type="ECO:0000256" key="1">
    <source>
        <dbReference type="SAM" id="Phobius"/>
    </source>
</evidence>
<evidence type="ECO:0000313" key="2">
    <source>
        <dbReference type="EMBL" id="GAB13059.1"/>
    </source>
</evidence>
<dbReference type="AlphaFoldDB" id="H0QJQ8"/>
<evidence type="ECO:0000313" key="3">
    <source>
        <dbReference type="Proteomes" id="UP000003828"/>
    </source>
</evidence>
<organism evidence="2 3">
    <name type="scientific">Arthrobacter globiformis (strain ATCC 8010 / DSM 20124 / JCM 1332 / NBRC 12137 / NCIMB 8907 / NRRL B-2979 / 168)</name>
    <dbReference type="NCBI Taxonomy" id="1077972"/>
    <lineage>
        <taxon>Bacteria</taxon>
        <taxon>Bacillati</taxon>
        <taxon>Actinomycetota</taxon>
        <taxon>Actinomycetes</taxon>
        <taxon>Micrococcales</taxon>
        <taxon>Micrococcaceae</taxon>
        <taxon>Arthrobacter</taxon>
    </lineage>
</organism>